<feature type="binding site" evidence="15">
    <location>
        <position position="71"/>
    </location>
    <ligand>
        <name>Ca(2+)</name>
        <dbReference type="ChEBI" id="CHEBI:29108"/>
        <label>1</label>
    </ligand>
</feature>
<comment type="cofactor">
    <cofactor evidence="15">
        <name>Ca(2+)</name>
        <dbReference type="ChEBI" id="CHEBI:29108"/>
    </cofactor>
    <text evidence="15">Binds 2 calcium ions per subunit.</text>
</comment>
<dbReference type="SMR" id="A0A1D6QSQ3"/>
<evidence type="ECO:0000256" key="15">
    <source>
        <dbReference type="PIRSR" id="PIRSR600823-3"/>
    </source>
</evidence>
<dbReference type="PANTHER" id="PTHR31235">
    <property type="entry name" value="PEROXIDASE 25-RELATED"/>
    <property type="match status" value="1"/>
</dbReference>
<evidence type="ECO:0000256" key="1">
    <source>
        <dbReference type="ARBA" id="ARBA00000189"/>
    </source>
</evidence>
<keyword evidence="4 20" id="KW-0575">Peroxidase</keyword>
<feature type="site" description="Transition state stabilizer" evidence="16">
    <location>
        <position position="66"/>
    </location>
</feature>
<evidence type="ECO:0000256" key="8">
    <source>
        <dbReference type="ARBA" id="ARBA00023002"/>
    </source>
</evidence>
<evidence type="ECO:0000313" key="20">
    <source>
        <dbReference type="EMBL" id="AQK60496.1"/>
    </source>
</evidence>
<evidence type="ECO:0000256" key="5">
    <source>
        <dbReference type="ARBA" id="ARBA00022617"/>
    </source>
</evidence>
<dbReference type="SUPFAM" id="SSF48113">
    <property type="entry name" value="Heme-dependent peroxidases"/>
    <property type="match status" value="1"/>
</dbReference>
<dbReference type="EMBL" id="CM000780">
    <property type="protein sequence ID" value="AQK60496.1"/>
    <property type="molecule type" value="Genomic_DNA"/>
</dbReference>
<organism evidence="20">
    <name type="scientific">Zea mays</name>
    <name type="common">Maize</name>
    <dbReference type="NCBI Taxonomy" id="4577"/>
    <lineage>
        <taxon>Eukaryota</taxon>
        <taxon>Viridiplantae</taxon>
        <taxon>Streptophyta</taxon>
        <taxon>Embryophyta</taxon>
        <taxon>Tracheophyta</taxon>
        <taxon>Spermatophyta</taxon>
        <taxon>Magnoliopsida</taxon>
        <taxon>Liliopsida</taxon>
        <taxon>Poales</taxon>
        <taxon>Poaceae</taxon>
        <taxon>PACMAD clade</taxon>
        <taxon>Panicoideae</taxon>
        <taxon>Andropogonodae</taxon>
        <taxon>Andropogoneae</taxon>
        <taxon>Tripsacinae</taxon>
        <taxon>Zea</taxon>
    </lineage>
</organism>
<feature type="disulfide bond" evidence="17">
    <location>
        <begin position="72"/>
        <end position="77"/>
    </location>
</feature>
<gene>
    <name evidence="20" type="ORF">ZEAMMB73_Zm00001d053839</name>
</gene>
<keyword evidence="7 15" id="KW-0106">Calcium</keyword>
<keyword evidence="6 15" id="KW-0479">Metal-binding</keyword>
<dbReference type="OMA" id="VKFANAM"/>
<evidence type="ECO:0000256" key="13">
    <source>
        <dbReference type="PIRSR" id="PIRSR600823-1"/>
    </source>
</evidence>
<evidence type="ECO:0000256" key="17">
    <source>
        <dbReference type="PIRSR" id="PIRSR600823-5"/>
    </source>
</evidence>
<feature type="binding site" evidence="15">
    <location>
        <position position="76"/>
    </location>
    <ligand>
        <name>Ca(2+)</name>
        <dbReference type="ChEBI" id="CHEBI:29108"/>
        <label>1</label>
    </ligand>
</feature>
<evidence type="ECO:0000256" key="16">
    <source>
        <dbReference type="PIRSR" id="PIRSR600823-4"/>
    </source>
</evidence>
<evidence type="ECO:0000256" key="7">
    <source>
        <dbReference type="ARBA" id="ARBA00022837"/>
    </source>
</evidence>
<keyword evidence="10 17" id="KW-1015">Disulfide bond</keyword>
<comment type="catalytic activity">
    <reaction evidence="1">
        <text>2 a phenolic donor + H2O2 = 2 a phenolic radical donor + 2 H2O</text>
        <dbReference type="Rhea" id="RHEA:56136"/>
        <dbReference type="ChEBI" id="CHEBI:15377"/>
        <dbReference type="ChEBI" id="CHEBI:16240"/>
        <dbReference type="ChEBI" id="CHEBI:139520"/>
        <dbReference type="ChEBI" id="CHEBI:139521"/>
        <dbReference type="EC" id="1.11.1.7"/>
    </reaction>
</comment>
<dbReference type="ExpressionAtlas" id="A0A1D6QSQ3">
    <property type="expression patterns" value="baseline and differential"/>
</dbReference>
<comment type="similarity">
    <text evidence="18">Belongs to the peroxidase family.</text>
</comment>
<dbReference type="InterPro" id="IPR000823">
    <property type="entry name" value="Peroxidase_pln"/>
</dbReference>
<dbReference type="GO" id="GO:0042744">
    <property type="term" value="P:hydrogen peroxide catabolic process"/>
    <property type="evidence" value="ECO:0007669"/>
    <property type="project" value="UniProtKB-KW"/>
</dbReference>
<dbReference type="InParanoid" id="A0A1D6QSQ3"/>
<dbReference type="GO" id="GO:0006979">
    <property type="term" value="P:response to oxidative stress"/>
    <property type="evidence" value="ECO:0007669"/>
    <property type="project" value="InterPro"/>
</dbReference>
<name>A0A1D6QSQ3_MAIZE</name>
<dbReference type="GO" id="GO:0005576">
    <property type="term" value="C:extracellular region"/>
    <property type="evidence" value="ECO:0007669"/>
    <property type="project" value="UniProtKB-SubCell"/>
</dbReference>
<feature type="active site" description="Proton acceptor" evidence="13">
    <location>
        <position position="70"/>
    </location>
</feature>
<keyword evidence="9" id="KW-0408">Iron</keyword>
<feature type="binding site" evidence="14">
    <location>
        <position position="197"/>
    </location>
    <ligand>
        <name>substrate</name>
    </ligand>
</feature>
<dbReference type="Gene3D" id="1.10.520.10">
    <property type="match status" value="1"/>
</dbReference>
<evidence type="ECO:0000256" key="11">
    <source>
        <dbReference type="ARBA" id="ARBA00023180"/>
    </source>
</evidence>
<comment type="subcellular location">
    <subcellularLocation>
        <location evidence="3">Secreted</location>
    </subcellularLocation>
</comment>
<dbReference type="Pfam" id="PF00141">
    <property type="entry name" value="peroxidase"/>
    <property type="match status" value="1"/>
</dbReference>
<evidence type="ECO:0000256" key="18">
    <source>
        <dbReference type="RuleBase" id="RU004241"/>
    </source>
</evidence>
<evidence type="ECO:0000256" key="9">
    <source>
        <dbReference type="ARBA" id="ARBA00023004"/>
    </source>
</evidence>
<reference evidence="20" key="1">
    <citation type="submission" date="2015-12" db="EMBL/GenBank/DDBJ databases">
        <title>Update maize B73 reference genome by single molecule sequencing technologies.</title>
        <authorList>
            <consortium name="Maize Genome Sequencing Project"/>
            <person name="Ware D."/>
        </authorList>
    </citation>
    <scope>NUCLEOTIDE SEQUENCE</scope>
    <source>
        <tissue evidence="20">Seedling</tissue>
    </source>
</reference>
<dbReference type="GO" id="GO:0046872">
    <property type="term" value="F:metal ion binding"/>
    <property type="evidence" value="ECO:0007669"/>
    <property type="project" value="UniProtKB-KW"/>
</dbReference>
<keyword evidence="11" id="KW-0325">Glycoprotein</keyword>
<dbReference type="InterPro" id="IPR019794">
    <property type="entry name" value="Peroxidases_AS"/>
</dbReference>
<sequence>MAVVPAAPVVLGVAMVLVVLAASAGAAGQLRMGFYAESCPGVERVVGDFVRQHVRRVPTVAAALLRLHFHDCFVRGCDASVLLNSTAGSVAEKDAPPNLTLRGFDLVDRVKALVEDACPGVVSCADVLALAARDAVVAIVRELARHSTFHHATSRSGGAWTMDGSSSTMHGGPSWRVATGRRDGTVSAMQEALDDIPKHTMTFPQLASLFASKGLGLSTDRF</sequence>
<accession>A0A1D6QSQ3</accession>
<comment type="cofactor">
    <cofactor evidence="2">
        <name>heme b</name>
        <dbReference type="ChEBI" id="CHEBI:60344"/>
    </cofactor>
</comment>
<feature type="binding site" evidence="15">
    <location>
        <position position="78"/>
    </location>
    <ligand>
        <name>Ca(2+)</name>
        <dbReference type="ChEBI" id="CHEBI:29108"/>
        <label>1</label>
    </ligand>
</feature>
<dbReference type="PRINTS" id="PR00458">
    <property type="entry name" value="PEROXIDASE"/>
</dbReference>
<keyword evidence="12" id="KW-0376">Hydrogen peroxide</keyword>
<dbReference type="AlphaFoldDB" id="A0A1D6QSQ3"/>
<evidence type="ECO:0000256" key="12">
    <source>
        <dbReference type="ARBA" id="ARBA00023324"/>
    </source>
</evidence>
<evidence type="ECO:0000259" key="19">
    <source>
        <dbReference type="PROSITE" id="PS50873"/>
    </source>
</evidence>
<feature type="disulfide bond" evidence="17">
    <location>
        <begin position="39"/>
        <end position="118"/>
    </location>
</feature>
<evidence type="ECO:0000256" key="3">
    <source>
        <dbReference type="ARBA" id="ARBA00004613"/>
    </source>
</evidence>
<evidence type="ECO:0000256" key="10">
    <source>
        <dbReference type="ARBA" id="ARBA00023157"/>
    </source>
</evidence>
<feature type="binding site" evidence="15">
    <location>
        <position position="74"/>
    </location>
    <ligand>
        <name>Ca(2+)</name>
        <dbReference type="ChEBI" id="CHEBI:29108"/>
        <label>1</label>
    </ligand>
</feature>
<proteinExistence type="inferred from homology"/>
<protein>
    <submittedName>
        <fullName evidence="20">Peroxidase 3</fullName>
    </submittedName>
</protein>
<keyword evidence="8" id="KW-0560">Oxidoreductase</keyword>
<evidence type="ECO:0000256" key="6">
    <source>
        <dbReference type="ARBA" id="ARBA00022723"/>
    </source>
</evidence>
<dbReference type="GO" id="GO:0140825">
    <property type="term" value="F:lactoperoxidase activity"/>
    <property type="evidence" value="ECO:0007669"/>
    <property type="project" value="UniProtKB-EC"/>
</dbReference>
<dbReference type="PRINTS" id="PR00461">
    <property type="entry name" value="PLPEROXIDASE"/>
</dbReference>
<dbReference type="PROSITE" id="PS00436">
    <property type="entry name" value="PEROXIDASE_2"/>
    <property type="match status" value="1"/>
</dbReference>
<dbReference type="InterPro" id="IPR002016">
    <property type="entry name" value="Haem_peroxidase"/>
</dbReference>
<keyword evidence="5" id="KW-0349">Heme</keyword>
<dbReference type="PROSITE" id="PS50873">
    <property type="entry name" value="PEROXIDASE_4"/>
    <property type="match status" value="1"/>
</dbReference>
<feature type="domain" description="Plant heme peroxidase family profile" evidence="19">
    <location>
        <begin position="29"/>
        <end position="222"/>
    </location>
</feature>
<dbReference type="STRING" id="4577.A0A1D6QSQ3"/>
<dbReference type="InterPro" id="IPR010255">
    <property type="entry name" value="Haem_peroxidase_sf"/>
</dbReference>
<evidence type="ECO:0000256" key="2">
    <source>
        <dbReference type="ARBA" id="ARBA00001970"/>
    </source>
</evidence>
<dbReference type="FunFam" id="1.10.520.10:FF:000009">
    <property type="entry name" value="Peroxidase"/>
    <property type="match status" value="1"/>
</dbReference>
<evidence type="ECO:0000256" key="14">
    <source>
        <dbReference type="PIRSR" id="PIRSR600823-2"/>
    </source>
</evidence>
<dbReference type="GO" id="GO:0020037">
    <property type="term" value="F:heme binding"/>
    <property type="evidence" value="ECO:0007669"/>
    <property type="project" value="InterPro"/>
</dbReference>
<feature type="binding site" evidence="15">
    <location>
        <position position="92"/>
    </location>
    <ligand>
        <name>Ca(2+)</name>
        <dbReference type="ChEBI" id="CHEBI:29108"/>
        <label>1</label>
    </ligand>
</feature>
<evidence type="ECO:0000256" key="4">
    <source>
        <dbReference type="ARBA" id="ARBA00022559"/>
    </source>
</evidence>
<feature type="binding site" evidence="15">
    <location>
        <position position="80"/>
    </location>
    <ligand>
        <name>Ca(2+)</name>
        <dbReference type="ChEBI" id="CHEBI:29108"/>
        <label>1</label>
    </ligand>
</feature>